<dbReference type="AlphaFoldDB" id="A0A820QA52"/>
<gene>
    <name evidence="1" type="ORF">OKA104_LOCUS52513</name>
</gene>
<evidence type="ECO:0000313" key="2">
    <source>
        <dbReference type="Proteomes" id="UP000663881"/>
    </source>
</evidence>
<feature type="non-terminal residue" evidence="1">
    <location>
        <position position="1"/>
    </location>
</feature>
<name>A0A820QA52_9BILA</name>
<dbReference type="Proteomes" id="UP000663881">
    <property type="component" value="Unassembled WGS sequence"/>
</dbReference>
<dbReference type="EMBL" id="CAJOAY010030686">
    <property type="protein sequence ID" value="CAF4420846.1"/>
    <property type="molecule type" value="Genomic_DNA"/>
</dbReference>
<proteinExistence type="predicted"/>
<reference evidence="1" key="1">
    <citation type="submission" date="2021-02" db="EMBL/GenBank/DDBJ databases">
        <authorList>
            <person name="Nowell W R."/>
        </authorList>
    </citation>
    <scope>NUCLEOTIDE SEQUENCE</scope>
</reference>
<evidence type="ECO:0000313" key="1">
    <source>
        <dbReference type="EMBL" id="CAF4420846.1"/>
    </source>
</evidence>
<feature type="non-terminal residue" evidence="1">
    <location>
        <position position="100"/>
    </location>
</feature>
<protein>
    <submittedName>
        <fullName evidence="1">Uncharacterized protein</fullName>
    </submittedName>
</protein>
<accession>A0A820QA52</accession>
<sequence length="100" mass="11166">VRRPLRYGDQSTRPSNIQFLLDANINAQQTAAANQRLMFNTNNTHDLTTLSTNLFLNDCENPSNDLLNDNTNMSSVSLSTTIVNAALQSNASRLRLDWPD</sequence>
<organism evidence="1 2">
    <name type="scientific">Adineta steineri</name>
    <dbReference type="NCBI Taxonomy" id="433720"/>
    <lineage>
        <taxon>Eukaryota</taxon>
        <taxon>Metazoa</taxon>
        <taxon>Spiralia</taxon>
        <taxon>Gnathifera</taxon>
        <taxon>Rotifera</taxon>
        <taxon>Eurotatoria</taxon>
        <taxon>Bdelloidea</taxon>
        <taxon>Adinetida</taxon>
        <taxon>Adinetidae</taxon>
        <taxon>Adineta</taxon>
    </lineage>
</organism>
<comment type="caution">
    <text evidence="1">The sequence shown here is derived from an EMBL/GenBank/DDBJ whole genome shotgun (WGS) entry which is preliminary data.</text>
</comment>